<gene>
    <name evidence="2" type="ORF">DARMORV10_A02P16260.1</name>
</gene>
<accession>A0A816WW46</accession>
<proteinExistence type="predicted"/>
<protein>
    <submittedName>
        <fullName evidence="2">(rape) hypothetical protein</fullName>
    </submittedName>
</protein>
<evidence type="ECO:0000256" key="1">
    <source>
        <dbReference type="SAM" id="MobiDB-lite"/>
    </source>
</evidence>
<evidence type="ECO:0000313" key="2">
    <source>
        <dbReference type="EMBL" id="CAF2139166.1"/>
    </source>
</evidence>
<dbReference type="AlphaFoldDB" id="A0A816WW46"/>
<feature type="region of interest" description="Disordered" evidence="1">
    <location>
        <begin position="41"/>
        <end position="71"/>
    </location>
</feature>
<dbReference type="EMBL" id="HG994356">
    <property type="protein sequence ID" value="CAF2139166.1"/>
    <property type="molecule type" value="Genomic_DNA"/>
</dbReference>
<organism evidence="2">
    <name type="scientific">Brassica napus</name>
    <name type="common">Rape</name>
    <dbReference type="NCBI Taxonomy" id="3708"/>
    <lineage>
        <taxon>Eukaryota</taxon>
        <taxon>Viridiplantae</taxon>
        <taxon>Streptophyta</taxon>
        <taxon>Embryophyta</taxon>
        <taxon>Tracheophyta</taxon>
        <taxon>Spermatophyta</taxon>
        <taxon>Magnoliopsida</taxon>
        <taxon>eudicotyledons</taxon>
        <taxon>Gunneridae</taxon>
        <taxon>Pentapetalae</taxon>
        <taxon>rosids</taxon>
        <taxon>malvids</taxon>
        <taxon>Brassicales</taxon>
        <taxon>Brassicaceae</taxon>
        <taxon>Brassiceae</taxon>
        <taxon>Brassica</taxon>
    </lineage>
</organism>
<name>A0A816WW46_BRANA</name>
<sequence>MEKTVMVRASSDLSTWMRSMLWVSELSSWLMTHSIDTVRGEGGKSTLGTHQRKQFGKEKEKVKALKRTGPKKGTRGLSLWFFEEREGAPEPEQGSGDFNL</sequence>
<dbReference type="Proteomes" id="UP001295469">
    <property type="component" value="Chromosome A02"/>
</dbReference>
<reference evidence="2" key="1">
    <citation type="submission" date="2021-01" db="EMBL/GenBank/DDBJ databases">
        <authorList>
            <consortium name="Genoscope - CEA"/>
            <person name="William W."/>
        </authorList>
    </citation>
    <scope>NUCLEOTIDE SEQUENCE</scope>
</reference>